<dbReference type="Gene3D" id="1.20.1730.10">
    <property type="entry name" value="Sodium/glucose cotransporter"/>
    <property type="match status" value="1"/>
</dbReference>
<keyword evidence="3" id="KW-0813">Transport</keyword>
<feature type="transmembrane region" description="Helical" evidence="8">
    <location>
        <begin position="119"/>
        <end position="141"/>
    </location>
</feature>
<dbReference type="PANTHER" id="PTHR48086:SF7">
    <property type="entry name" value="SODIUM-SOLUTE SYMPORTER-RELATED"/>
    <property type="match status" value="1"/>
</dbReference>
<evidence type="ECO:0000256" key="1">
    <source>
        <dbReference type="ARBA" id="ARBA00004141"/>
    </source>
</evidence>
<keyword evidence="10" id="KW-1185">Reference proteome</keyword>
<feature type="transmembrane region" description="Helical" evidence="8">
    <location>
        <begin position="390"/>
        <end position="408"/>
    </location>
</feature>
<evidence type="ECO:0000256" key="5">
    <source>
        <dbReference type="ARBA" id="ARBA00022989"/>
    </source>
</evidence>
<evidence type="ECO:0000256" key="8">
    <source>
        <dbReference type="SAM" id="Phobius"/>
    </source>
</evidence>
<evidence type="ECO:0000256" key="4">
    <source>
        <dbReference type="ARBA" id="ARBA00022692"/>
    </source>
</evidence>
<keyword evidence="5 8" id="KW-1133">Transmembrane helix</keyword>
<dbReference type="PANTHER" id="PTHR48086">
    <property type="entry name" value="SODIUM/PROLINE SYMPORTER-RELATED"/>
    <property type="match status" value="1"/>
</dbReference>
<dbReference type="CDD" id="cd10322">
    <property type="entry name" value="SLC5sbd"/>
    <property type="match status" value="1"/>
</dbReference>
<dbReference type="Proteomes" id="UP001597094">
    <property type="component" value="Unassembled WGS sequence"/>
</dbReference>
<evidence type="ECO:0000256" key="2">
    <source>
        <dbReference type="ARBA" id="ARBA00006434"/>
    </source>
</evidence>
<feature type="transmembrane region" description="Helical" evidence="8">
    <location>
        <begin position="285"/>
        <end position="308"/>
    </location>
</feature>
<organism evidence="9 10">
    <name type="scientific">Pontibacter rugosus</name>
    <dbReference type="NCBI Taxonomy" id="1745966"/>
    <lineage>
        <taxon>Bacteria</taxon>
        <taxon>Pseudomonadati</taxon>
        <taxon>Bacteroidota</taxon>
        <taxon>Cytophagia</taxon>
        <taxon>Cytophagales</taxon>
        <taxon>Hymenobacteraceae</taxon>
        <taxon>Pontibacter</taxon>
    </lineage>
</organism>
<dbReference type="InterPro" id="IPR001734">
    <property type="entry name" value="Na/solute_symporter"/>
</dbReference>
<evidence type="ECO:0000313" key="10">
    <source>
        <dbReference type="Proteomes" id="UP001597094"/>
    </source>
</evidence>
<accession>A0ABW3SJU8</accession>
<sequence>MHYIDLSIFVLYMVAMLGVGVYFLKKNEGAEDYYVGGRTMSSGHIGLSVVATDVGGGFSIGLGGLGFAMGLSGSWMLFTGLLGAWLAAVFLIPKVKGNPAFAKFLTFPQIFGYYFNKRVALLAGVISAIGYTGFTSSQILAGAKLASGTFVALDLNTALLIMGVIAVVYTVMGGMKAVIYTDTIQWAILMGGLVFIGIPVSFLAVGGMDSLSFSQLFSLEYLTTQSSKSMAAIHATLPPEFLSLTNITWQQVVNWAITIIPIWFVGMTLYQRIYACRDTQTAKRAWYIAGLFEWPIMAFMGVSLGILARVAAEQGMFDSLGAAGAMIDPETGLPMLLRTVLPVGLMGLMLASYFSAILSTADSCLMASSGNIVTDVLSYFYKFDQDSPKALRLSQLVTLLIGAFALWLATMMTNVLDLMLYSYAFMVSGLFVPIIGALFWKRRSSVAAFWAMLVGGIVTVTLQVFMLTPAAPDADFIGLAESLHPYFPAEVTQTWLSLSDFELQELLNRTLSANSIVHIPWVDLVFRLPFNLDPNLFGLTASLILYISLTYIYQENKHTEHGREYQR</sequence>
<feature type="transmembrane region" description="Helical" evidence="8">
    <location>
        <begin position="153"/>
        <end position="172"/>
    </location>
</feature>
<keyword evidence="4 8" id="KW-0812">Transmembrane</keyword>
<evidence type="ECO:0000256" key="3">
    <source>
        <dbReference type="ARBA" id="ARBA00022448"/>
    </source>
</evidence>
<dbReference type="RefSeq" id="WP_377522706.1">
    <property type="nucleotide sequence ID" value="NZ_JBHTLD010000011.1"/>
</dbReference>
<feature type="transmembrane region" description="Helical" evidence="8">
    <location>
        <begin position="6"/>
        <end position="24"/>
    </location>
</feature>
<feature type="transmembrane region" description="Helical" evidence="8">
    <location>
        <begin position="335"/>
        <end position="358"/>
    </location>
</feature>
<comment type="subcellular location">
    <subcellularLocation>
        <location evidence="1">Membrane</location>
        <topology evidence="1">Multi-pass membrane protein</topology>
    </subcellularLocation>
</comment>
<name>A0ABW3SJU8_9BACT</name>
<protein>
    <submittedName>
        <fullName evidence="9">Sodium:solute symporter</fullName>
    </submittedName>
</protein>
<feature type="transmembrane region" description="Helical" evidence="8">
    <location>
        <begin position="420"/>
        <end position="440"/>
    </location>
</feature>
<proteinExistence type="inferred from homology"/>
<dbReference type="InterPro" id="IPR050277">
    <property type="entry name" value="Sodium:Solute_Symporter"/>
</dbReference>
<dbReference type="PROSITE" id="PS50283">
    <property type="entry name" value="NA_SOLUT_SYMP_3"/>
    <property type="match status" value="1"/>
</dbReference>
<comment type="caution">
    <text evidence="9">The sequence shown here is derived from an EMBL/GenBank/DDBJ whole genome shotgun (WGS) entry which is preliminary data.</text>
</comment>
<feature type="transmembrane region" description="Helical" evidence="8">
    <location>
        <begin position="45"/>
        <end position="69"/>
    </location>
</feature>
<feature type="transmembrane region" description="Helical" evidence="8">
    <location>
        <begin position="184"/>
        <end position="205"/>
    </location>
</feature>
<evidence type="ECO:0000256" key="7">
    <source>
        <dbReference type="RuleBase" id="RU362091"/>
    </source>
</evidence>
<reference evidence="10" key="1">
    <citation type="journal article" date="2019" name="Int. J. Syst. Evol. Microbiol.">
        <title>The Global Catalogue of Microorganisms (GCM) 10K type strain sequencing project: providing services to taxonomists for standard genome sequencing and annotation.</title>
        <authorList>
            <consortium name="The Broad Institute Genomics Platform"/>
            <consortium name="The Broad Institute Genome Sequencing Center for Infectious Disease"/>
            <person name="Wu L."/>
            <person name="Ma J."/>
        </authorList>
    </citation>
    <scope>NUCLEOTIDE SEQUENCE [LARGE SCALE GENOMIC DNA]</scope>
    <source>
        <strain evidence="10">JCM 31319</strain>
    </source>
</reference>
<dbReference type="InterPro" id="IPR038377">
    <property type="entry name" value="Na/Glc_symporter_sf"/>
</dbReference>
<feature type="transmembrane region" description="Helical" evidence="8">
    <location>
        <begin position="252"/>
        <end position="273"/>
    </location>
</feature>
<gene>
    <name evidence="9" type="ORF">ACFQ2O_02685</name>
</gene>
<comment type="similarity">
    <text evidence="2 7">Belongs to the sodium:solute symporter (SSF) (TC 2.A.21) family.</text>
</comment>
<evidence type="ECO:0000313" key="9">
    <source>
        <dbReference type="EMBL" id="MFD1185098.1"/>
    </source>
</evidence>
<evidence type="ECO:0000256" key="6">
    <source>
        <dbReference type="ARBA" id="ARBA00023136"/>
    </source>
</evidence>
<feature type="transmembrane region" description="Helical" evidence="8">
    <location>
        <begin position="75"/>
        <end position="93"/>
    </location>
</feature>
<feature type="transmembrane region" description="Helical" evidence="8">
    <location>
        <begin position="536"/>
        <end position="553"/>
    </location>
</feature>
<dbReference type="EMBL" id="JBHTLD010000011">
    <property type="protein sequence ID" value="MFD1185098.1"/>
    <property type="molecule type" value="Genomic_DNA"/>
</dbReference>
<dbReference type="Pfam" id="PF00474">
    <property type="entry name" value="SSF"/>
    <property type="match status" value="1"/>
</dbReference>
<feature type="transmembrane region" description="Helical" evidence="8">
    <location>
        <begin position="447"/>
        <end position="466"/>
    </location>
</feature>
<keyword evidence="6 8" id="KW-0472">Membrane</keyword>